<dbReference type="InterPro" id="IPR022742">
    <property type="entry name" value="Hydrolase_4"/>
</dbReference>
<dbReference type="RefSeq" id="WP_087698334.1">
    <property type="nucleotide sequence ID" value="NZ_NHOO01000014.1"/>
</dbReference>
<dbReference type="Pfam" id="PF12146">
    <property type="entry name" value="Hydrolase_4"/>
    <property type="match status" value="1"/>
</dbReference>
<dbReference type="AlphaFoldDB" id="A0A202B5S7"/>
<name>A0A202B5S7_CHRVL</name>
<protein>
    <recommendedName>
        <fullName evidence="1">Serine aminopeptidase S33 domain-containing protein</fullName>
    </recommendedName>
</protein>
<proteinExistence type="predicted"/>
<evidence type="ECO:0000259" key="1">
    <source>
        <dbReference type="Pfam" id="PF12146"/>
    </source>
</evidence>
<organism evidence="2 3">
    <name type="scientific">Chromobacterium violaceum</name>
    <dbReference type="NCBI Taxonomy" id="536"/>
    <lineage>
        <taxon>Bacteria</taxon>
        <taxon>Pseudomonadati</taxon>
        <taxon>Pseudomonadota</taxon>
        <taxon>Betaproteobacteria</taxon>
        <taxon>Neisseriales</taxon>
        <taxon>Chromobacteriaceae</taxon>
        <taxon>Chromobacterium</taxon>
    </lineage>
</organism>
<sequence>MTKASLIFLMTATILLGMFFFDHWQRLNIFEPTHQLYPTPDEMGVPYKDIWLTIRNMENEDKGILHGWWLPNKEASMLYLHGSESTIATDLDKILQIWNAGYSVLAIDYRGFGQSTKMLPNENSVTEDAMAAWDYLKTLSDSKNFHGIYGHSLGSAIAINIGKRHPEVDYLVLEGSFSSMADIIKETTPYRWLPSLLLTQKFESMKNIQGIAIPKLFIHCRSDEIVPFFLGEKLYQAAGLPKTRLILEKGGHQTCSHADAALWKNAMRMIMSKNSST</sequence>
<dbReference type="Proteomes" id="UP000196342">
    <property type="component" value="Unassembled WGS sequence"/>
</dbReference>
<evidence type="ECO:0000313" key="3">
    <source>
        <dbReference type="Proteomes" id="UP000196342"/>
    </source>
</evidence>
<accession>A0A202B5S7</accession>
<dbReference type="PANTHER" id="PTHR12277">
    <property type="entry name" value="ALPHA/BETA HYDROLASE DOMAIN-CONTAINING PROTEIN"/>
    <property type="match status" value="1"/>
</dbReference>
<dbReference type="Gene3D" id="3.40.50.1820">
    <property type="entry name" value="alpha/beta hydrolase"/>
    <property type="match status" value="1"/>
</dbReference>
<keyword evidence="3" id="KW-1185">Reference proteome</keyword>
<feature type="domain" description="Serine aminopeptidase S33" evidence="1">
    <location>
        <begin position="73"/>
        <end position="177"/>
    </location>
</feature>
<comment type="caution">
    <text evidence="2">The sequence shown here is derived from an EMBL/GenBank/DDBJ whole genome shotgun (WGS) entry which is preliminary data.</text>
</comment>
<dbReference type="EMBL" id="NHOO01000014">
    <property type="protein sequence ID" value="OVE46926.1"/>
    <property type="molecule type" value="Genomic_DNA"/>
</dbReference>
<reference evidence="2 3" key="1">
    <citation type="submission" date="2017-05" db="EMBL/GenBank/DDBJ databases">
        <title>Chromobacterium violaceum GHPS1 isolated from Hydrocarbon polluted soil in French Guiana display an awesome secondary metabolite arsenal and a battery of drug and heavy-metal-resistance and detoxification of xenobiotics proteins.</title>
        <authorList>
            <person name="Belbahri L."/>
        </authorList>
    </citation>
    <scope>NUCLEOTIDE SEQUENCE [LARGE SCALE GENOMIC DNA]</scope>
    <source>
        <strain evidence="2 3">GHPS1</strain>
    </source>
</reference>
<dbReference type="PANTHER" id="PTHR12277:SF81">
    <property type="entry name" value="PROTEIN ABHD13"/>
    <property type="match status" value="1"/>
</dbReference>
<dbReference type="InterPro" id="IPR029058">
    <property type="entry name" value="AB_hydrolase_fold"/>
</dbReference>
<evidence type="ECO:0000313" key="2">
    <source>
        <dbReference type="EMBL" id="OVE46926.1"/>
    </source>
</evidence>
<dbReference type="SUPFAM" id="SSF53474">
    <property type="entry name" value="alpha/beta-Hydrolases"/>
    <property type="match status" value="1"/>
</dbReference>
<gene>
    <name evidence="2" type="ORF">CBW21_16085</name>
</gene>